<dbReference type="GO" id="GO:0016740">
    <property type="term" value="F:transferase activity"/>
    <property type="evidence" value="ECO:0007669"/>
    <property type="project" value="UniProtKB-KW"/>
</dbReference>
<feature type="region of interest" description="Disordered" evidence="1">
    <location>
        <begin position="46"/>
        <end position="83"/>
    </location>
</feature>
<dbReference type="SUPFAM" id="SSF53448">
    <property type="entry name" value="Nucleotide-diphospho-sugar transferases"/>
    <property type="match status" value="1"/>
</dbReference>
<dbReference type="Gene3D" id="3.40.50.2000">
    <property type="entry name" value="Glycogen Phosphorylase B"/>
    <property type="match status" value="1"/>
</dbReference>
<keyword evidence="4" id="KW-1185">Reference proteome</keyword>
<reference evidence="3 4" key="1">
    <citation type="journal article" date="2018" name="Genome Biol. Evol.">
        <title>Multiple Roots of Fruiting Body Formation in Amoebozoa.</title>
        <authorList>
            <person name="Hillmann F."/>
            <person name="Forbes G."/>
            <person name="Novohradska S."/>
            <person name="Ferling I."/>
            <person name="Riege K."/>
            <person name="Groth M."/>
            <person name="Westermann M."/>
            <person name="Marz M."/>
            <person name="Spaller T."/>
            <person name="Winckler T."/>
            <person name="Schaap P."/>
            <person name="Glockner G."/>
        </authorList>
    </citation>
    <scope>NUCLEOTIDE SEQUENCE [LARGE SCALE GENOMIC DNA]</scope>
    <source>
        <strain evidence="3 4">Jena</strain>
    </source>
</reference>
<dbReference type="OrthoDB" id="31121at2759"/>
<evidence type="ECO:0000313" key="3">
    <source>
        <dbReference type="EMBL" id="PRP83220.1"/>
    </source>
</evidence>
<dbReference type="PANTHER" id="PTHR46656">
    <property type="entry name" value="PUTATIVE-RELATED"/>
    <property type="match status" value="1"/>
</dbReference>
<dbReference type="EMBL" id="MDYQ01000087">
    <property type="protein sequence ID" value="PRP83220.1"/>
    <property type="molecule type" value="Genomic_DNA"/>
</dbReference>
<evidence type="ECO:0000256" key="2">
    <source>
        <dbReference type="SAM" id="SignalP"/>
    </source>
</evidence>
<organism evidence="3 4">
    <name type="scientific">Planoprotostelium fungivorum</name>
    <dbReference type="NCBI Taxonomy" id="1890364"/>
    <lineage>
        <taxon>Eukaryota</taxon>
        <taxon>Amoebozoa</taxon>
        <taxon>Evosea</taxon>
        <taxon>Variosea</taxon>
        <taxon>Cavosteliida</taxon>
        <taxon>Cavosteliaceae</taxon>
        <taxon>Planoprotostelium</taxon>
    </lineage>
</organism>
<protein>
    <submittedName>
        <fullName evidence="3">Glycosyltransferase, CAZy family GT4</fullName>
    </submittedName>
</protein>
<feature type="compositionally biased region" description="Basic and acidic residues" evidence="1">
    <location>
        <begin position="46"/>
        <end position="58"/>
    </location>
</feature>
<feature type="region of interest" description="Disordered" evidence="1">
    <location>
        <begin position="938"/>
        <end position="977"/>
    </location>
</feature>
<comment type="caution">
    <text evidence="3">The sequence shown here is derived from an EMBL/GenBank/DDBJ whole genome shotgun (WGS) entry which is preliminary data.</text>
</comment>
<dbReference type="InParanoid" id="A0A2P6NGZ2"/>
<dbReference type="InterPro" id="IPR029044">
    <property type="entry name" value="Nucleotide-diphossugar_trans"/>
</dbReference>
<dbReference type="Proteomes" id="UP000241769">
    <property type="component" value="Unassembled WGS sequence"/>
</dbReference>
<dbReference type="AlphaFoldDB" id="A0A2P6NGZ2"/>
<dbReference type="Pfam" id="PF13692">
    <property type="entry name" value="Glyco_trans_1_4"/>
    <property type="match status" value="1"/>
</dbReference>
<evidence type="ECO:0000256" key="1">
    <source>
        <dbReference type="SAM" id="MobiDB-lite"/>
    </source>
</evidence>
<keyword evidence="3" id="KW-0808">Transferase</keyword>
<dbReference type="PANTHER" id="PTHR46656:SF3">
    <property type="entry name" value="PUTATIVE-RELATED"/>
    <property type="match status" value="1"/>
</dbReference>
<feature type="chain" id="PRO_5015171873" evidence="2">
    <location>
        <begin position="21"/>
        <end position="1019"/>
    </location>
</feature>
<dbReference type="Gene3D" id="3.90.550.10">
    <property type="entry name" value="Spore Coat Polysaccharide Biosynthesis Protein SpsA, Chain A"/>
    <property type="match status" value="1"/>
</dbReference>
<dbReference type="SUPFAM" id="SSF53756">
    <property type="entry name" value="UDP-Glycosyltransferase/glycogen phosphorylase"/>
    <property type="match status" value="1"/>
</dbReference>
<keyword evidence="2" id="KW-0732">Signal</keyword>
<dbReference type="CDD" id="cd03801">
    <property type="entry name" value="GT4_PimA-like"/>
    <property type="match status" value="1"/>
</dbReference>
<evidence type="ECO:0000313" key="4">
    <source>
        <dbReference type="Proteomes" id="UP000241769"/>
    </source>
</evidence>
<accession>A0A2P6NGZ2</accession>
<feature type="signal peptide" evidence="2">
    <location>
        <begin position="1"/>
        <end position="20"/>
    </location>
</feature>
<proteinExistence type="predicted"/>
<name>A0A2P6NGZ2_9EUKA</name>
<sequence length="1019" mass="113881">MRRTITIALFLLLGISLVLGGGHLRRREPLQHEALVAAALDDLKENEGKVDNSQHSKDQVSSPNDSHIPPSPTSNANGDLSDHQSEVVLPDNTTTGQIYKRELETIEGSLTAVVVVEDVGADGGVLLQNCLTHLVSVHQKDRPKHKLQILVVPIVSGTAMSDYHYFHDVYAPIVQTFHKNDVDASVVEPLSVTEMTEPNYAKEVGMAYTAHSYGQYLFFLSHRTQINSGYFKTLVPQLNEEVGVISGLVLQPDNTIFWAGIDFHLSSMPSRGGQYDSNWSSDTNFAVPSFRHQGRVKYDRRVAKRSEVHSTSAVSFLVSSEVLEKANGFDYGFNDPTYVVMDLCLHIKASKLGKTVYEPSATSYYLGPETDPAEDHLEPEAVALNMAHGAKIVETLRGAYLLSNFTLKWNMECGKGQVLGFTTEAIGFLSALEGKIPLKIQVNSLQQCIDDLTSLGIPKCTTSMMRRLYNAHAEGPEILVLHRDPGRYSHFLDISGTISYVIGRLPENWANAIYRHADVVWVPSQFNVKTFTEAGVNASMLVAVPEAVDTHTYDASHYEEGKLEKFQLPKRKNFNFLSIMKWERRKGWDVLLRGYYNAFTAQDDVSLYIRANMAPENWDEYREFSSQCSQEQIRAGRNGSLPQVIILPNQLPFNKMPSLYNAADSVVLATHGEGWGLPVIEGLTMGLPVITTNWSGVTEFAKEEDTYLLPVDELTDATVEGHKWAALNETALSEQMRRIYNSPDEAKRRGRAAQKRISAVYNEEAIAARVIEQLAPIVNNITELKAARQARLATWQQTTTGYGGYQRGGYGQYNGQYASSVAGTPTPVLPNGRVRIKSATNFRSRDANSGVCLEAIGGCRVKLHPAYQPPIAGYWVYSLSASSTYRKKHSEHASLLFSLTTTTNTRMAKRKSPLRETADEERDAAQALKMLMQGSWEDGDSISSHANTHQKEERLTDDENTRPSKSSRQMTREEKREELRQRLMVRTGRTTPQRCQSNTKIFQISHRKNAELHLLFIRI</sequence>
<gene>
    <name evidence="3" type="ORF">PROFUN_09384</name>
</gene>
<feature type="compositionally biased region" description="Basic and acidic residues" evidence="1">
    <location>
        <begin position="949"/>
        <end position="962"/>
    </location>
</feature>